<proteinExistence type="predicted"/>
<dbReference type="EMBL" id="JBHTCP010000011">
    <property type="protein sequence ID" value="MFC7371148.1"/>
    <property type="molecule type" value="Genomic_DNA"/>
</dbReference>
<keyword evidence="4" id="KW-1185">Reference proteome</keyword>
<dbReference type="SFLD" id="SFLDG01141">
    <property type="entry name" value="C2.B.1:_Sucrose_Phosphatase_Li"/>
    <property type="match status" value="1"/>
</dbReference>
<dbReference type="NCBIfam" id="TIGR01482">
    <property type="entry name" value="SPP-subfamily"/>
    <property type="match status" value="1"/>
</dbReference>
<evidence type="ECO:0000256" key="1">
    <source>
        <dbReference type="ARBA" id="ARBA00022801"/>
    </source>
</evidence>
<dbReference type="Pfam" id="PF05116">
    <property type="entry name" value="S6PP"/>
    <property type="match status" value="1"/>
</dbReference>
<dbReference type="InterPro" id="IPR023214">
    <property type="entry name" value="HAD_sf"/>
</dbReference>
<reference evidence="4" key="1">
    <citation type="journal article" date="2019" name="Int. J. Syst. Evol. Microbiol.">
        <title>The Global Catalogue of Microorganisms (GCM) 10K type strain sequencing project: providing services to taxonomists for standard genome sequencing and annotation.</title>
        <authorList>
            <consortium name="The Broad Institute Genomics Platform"/>
            <consortium name="The Broad Institute Genome Sequencing Center for Infectious Disease"/>
            <person name="Wu L."/>
            <person name="Ma J."/>
        </authorList>
    </citation>
    <scope>NUCLEOTIDE SEQUENCE [LARGE SCALE GENOMIC DNA]</scope>
    <source>
        <strain evidence="4">NBRC 106396</strain>
    </source>
</reference>
<keyword evidence="1 3" id="KW-0378">Hydrolase</keyword>
<dbReference type="NCBIfam" id="TIGR01484">
    <property type="entry name" value="HAD-SF-IIB"/>
    <property type="match status" value="1"/>
</dbReference>
<dbReference type="RefSeq" id="WP_379747436.1">
    <property type="nucleotide sequence ID" value="NZ_JBHTCP010000011.1"/>
</dbReference>
<sequence length="247" mass="27614">MPQKSVSHLLATDLDGTFVGEGEELRKLLLHFESLEENVTLVYVTGRHLQSAKQLIDEEGLPFPEVLITDVGSALHDFSDSEIGNEWKAKIEEGWEPERVRAAARQIEGLREQELPVSCRVSFFAEDHTCAEELEKALRSSRIPHQFVYSSGRDVDILPLQAGKGKALSYLIQKKKWQDANVLIAGDSGNDLDMLLLPYPAVIVGNCQEELKNVSGDLIYRAKGHCAAGILEGWKHYFSRTDTRLAK</sequence>
<dbReference type="InterPro" id="IPR036412">
    <property type="entry name" value="HAD-like_sf"/>
</dbReference>
<accession>A0ABW2NPR8</accession>
<comment type="caution">
    <text evidence="3">The sequence shown here is derived from an EMBL/GenBank/DDBJ whole genome shotgun (WGS) entry which is preliminary data.</text>
</comment>
<organism evidence="3 4">
    <name type="scientific">Fictibacillus iocasae</name>
    <dbReference type="NCBI Taxonomy" id="2715437"/>
    <lineage>
        <taxon>Bacteria</taxon>
        <taxon>Bacillati</taxon>
        <taxon>Bacillota</taxon>
        <taxon>Bacilli</taxon>
        <taxon>Bacillales</taxon>
        <taxon>Fictibacillaceae</taxon>
        <taxon>Fictibacillus</taxon>
    </lineage>
</organism>
<name>A0ABW2NPR8_9BACL</name>
<feature type="domain" description="Sucrose phosphatase-like" evidence="2">
    <location>
        <begin position="8"/>
        <end position="237"/>
    </location>
</feature>
<dbReference type="Gene3D" id="3.40.50.1000">
    <property type="entry name" value="HAD superfamily/HAD-like"/>
    <property type="match status" value="1"/>
</dbReference>
<evidence type="ECO:0000313" key="3">
    <source>
        <dbReference type="EMBL" id="MFC7371148.1"/>
    </source>
</evidence>
<dbReference type="Gene3D" id="3.90.1070.10">
    <property type="match status" value="1"/>
</dbReference>
<protein>
    <submittedName>
        <fullName evidence="3">HAD-IIB family hydrolase</fullName>
    </submittedName>
</protein>
<dbReference type="PANTHER" id="PTHR46521">
    <property type="entry name" value="SUCROSE-PHOSPHATASE 2-RELATED"/>
    <property type="match status" value="1"/>
</dbReference>
<dbReference type="InterPro" id="IPR006379">
    <property type="entry name" value="HAD-SF_hydro_IIB"/>
</dbReference>
<evidence type="ECO:0000259" key="2">
    <source>
        <dbReference type="Pfam" id="PF05116"/>
    </source>
</evidence>
<dbReference type="SUPFAM" id="SSF56784">
    <property type="entry name" value="HAD-like"/>
    <property type="match status" value="1"/>
</dbReference>
<dbReference type="InterPro" id="IPR006380">
    <property type="entry name" value="SPP-like_dom"/>
</dbReference>
<dbReference type="PANTHER" id="PTHR46521:SF4">
    <property type="entry name" value="SUCROSE-PHOSPHATASE 2-RELATED"/>
    <property type="match status" value="1"/>
</dbReference>
<dbReference type="Proteomes" id="UP001596549">
    <property type="component" value="Unassembled WGS sequence"/>
</dbReference>
<gene>
    <name evidence="3" type="ORF">ACFQPF_05625</name>
</gene>
<evidence type="ECO:0000313" key="4">
    <source>
        <dbReference type="Proteomes" id="UP001596549"/>
    </source>
</evidence>
<dbReference type="InterPro" id="IPR051518">
    <property type="entry name" value="Sucrose_Phosphatase"/>
</dbReference>
<dbReference type="GO" id="GO:0016787">
    <property type="term" value="F:hydrolase activity"/>
    <property type="evidence" value="ECO:0007669"/>
    <property type="project" value="UniProtKB-KW"/>
</dbReference>
<dbReference type="SFLD" id="SFLDS00003">
    <property type="entry name" value="Haloacid_Dehalogenase"/>
    <property type="match status" value="1"/>
</dbReference>
<dbReference type="SFLD" id="SFLDG01140">
    <property type="entry name" value="C2.B:_Phosphomannomutase_and_P"/>
    <property type="match status" value="1"/>
</dbReference>